<keyword evidence="2" id="KW-1185">Reference proteome</keyword>
<name>A0A0V1BIF5_TRISP</name>
<protein>
    <submittedName>
        <fullName evidence="1">Uncharacterized protein</fullName>
    </submittedName>
</protein>
<accession>A0A0V1BIF5</accession>
<gene>
    <name evidence="1" type="ORF">T01_9561</name>
</gene>
<evidence type="ECO:0000313" key="2">
    <source>
        <dbReference type="Proteomes" id="UP000054776"/>
    </source>
</evidence>
<dbReference type="InParanoid" id="A0A0V1BIF5"/>
<dbReference type="Proteomes" id="UP000054776">
    <property type="component" value="Unassembled WGS sequence"/>
</dbReference>
<dbReference type="EMBL" id="JYDH01000039">
    <property type="protein sequence ID" value="KRY36825.1"/>
    <property type="molecule type" value="Genomic_DNA"/>
</dbReference>
<reference evidence="1 2" key="1">
    <citation type="submission" date="2015-01" db="EMBL/GenBank/DDBJ databases">
        <title>Evolution of Trichinella species and genotypes.</title>
        <authorList>
            <person name="Korhonen P.K."/>
            <person name="Edoardo P."/>
            <person name="Giuseppe L.R."/>
            <person name="Gasser R.B."/>
        </authorList>
    </citation>
    <scope>NUCLEOTIDE SEQUENCE [LARGE SCALE GENOMIC DNA]</scope>
    <source>
        <strain evidence="1">ISS3</strain>
    </source>
</reference>
<evidence type="ECO:0000313" key="1">
    <source>
        <dbReference type="EMBL" id="KRY36825.1"/>
    </source>
</evidence>
<dbReference type="OrthoDB" id="10273880at2759"/>
<comment type="caution">
    <text evidence="1">The sequence shown here is derived from an EMBL/GenBank/DDBJ whole genome shotgun (WGS) entry which is preliminary data.</text>
</comment>
<proteinExistence type="predicted"/>
<organism evidence="1 2">
    <name type="scientific">Trichinella spiralis</name>
    <name type="common">Trichina worm</name>
    <dbReference type="NCBI Taxonomy" id="6334"/>
    <lineage>
        <taxon>Eukaryota</taxon>
        <taxon>Metazoa</taxon>
        <taxon>Ecdysozoa</taxon>
        <taxon>Nematoda</taxon>
        <taxon>Enoplea</taxon>
        <taxon>Dorylaimia</taxon>
        <taxon>Trichinellida</taxon>
        <taxon>Trichinellidae</taxon>
        <taxon>Trichinella</taxon>
    </lineage>
</organism>
<dbReference type="AlphaFoldDB" id="A0A0V1BIF5"/>
<sequence>MQTCQNTNFTDVKQQLKKIVVNSGYKTSKQEDLYLIRSKRSERLYVQIIKVKLMLDVHVYFNNVIKWCATNEWRMDGNRRTKKTGCKALPIPFGRHLFMVIMMFLLSWRQSSDASQLDEFSSRAQGKLWINQFEQLSIQN</sequence>